<dbReference type="AlphaFoldDB" id="A0A975HMI7"/>
<dbReference type="SUPFAM" id="SSF56317">
    <property type="entry name" value="Carbon-nitrogen hydrolase"/>
    <property type="match status" value="1"/>
</dbReference>
<organism evidence="3 4">
    <name type="scientific">Pseudoalteromonas xiamenensis</name>
    <dbReference type="NCBI Taxonomy" id="882626"/>
    <lineage>
        <taxon>Bacteria</taxon>
        <taxon>Pseudomonadati</taxon>
        <taxon>Pseudomonadota</taxon>
        <taxon>Gammaproteobacteria</taxon>
        <taxon>Alteromonadales</taxon>
        <taxon>Pseudoalteromonadaceae</taxon>
        <taxon>Pseudoalteromonas</taxon>
    </lineage>
</organism>
<evidence type="ECO:0000313" key="4">
    <source>
        <dbReference type="Proteomes" id="UP000664904"/>
    </source>
</evidence>
<protein>
    <submittedName>
        <fullName evidence="3">Carbon-nitrogen hydrolase family protein</fullName>
    </submittedName>
</protein>
<dbReference type="Pfam" id="PF00795">
    <property type="entry name" value="CN_hydrolase"/>
    <property type="match status" value="1"/>
</dbReference>
<accession>A0A975HMI7</accession>
<evidence type="ECO:0000313" key="3">
    <source>
        <dbReference type="EMBL" id="QTH71125.1"/>
    </source>
</evidence>
<evidence type="ECO:0000256" key="1">
    <source>
        <dbReference type="ARBA" id="ARBA00022801"/>
    </source>
</evidence>
<dbReference type="GO" id="GO:0050126">
    <property type="term" value="F:N-carbamoylputrescine amidase activity"/>
    <property type="evidence" value="ECO:0007669"/>
    <property type="project" value="TreeGrafter"/>
</dbReference>
<keyword evidence="4" id="KW-1185">Reference proteome</keyword>
<dbReference type="InterPro" id="IPR036526">
    <property type="entry name" value="C-N_Hydrolase_sf"/>
</dbReference>
<dbReference type="KEGG" id="pxi:J5O05_14995"/>
<name>A0A975HMI7_9GAMM</name>
<dbReference type="CDD" id="cd07197">
    <property type="entry name" value="nitrilase"/>
    <property type="match status" value="1"/>
</dbReference>
<dbReference type="PROSITE" id="PS50263">
    <property type="entry name" value="CN_HYDROLASE"/>
    <property type="match status" value="1"/>
</dbReference>
<keyword evidence="1 3" id="KW-0378">Hydrolase</keyword>
<dbReference type="InterPro" id="IPR050345">
    <property type="entry name" value="Aliph_Amidase/BUP"/>
</dbReference>
<dbReference type="EMBL" id="CP072133">
    <property type="protein sequence ID" value="QTH71125.1"/>
    <property type="molecule type" value="Genomic_DNA"/>
</dbReference>
<dbReference type="Gene3D" id="3.60.110.10">
    <property type="entry name" value="Carbon-nitrogen hydrolase"/>
    <property type="match status" value="1"/>
</dbReference>
<dbReference type="InterPro" id="IPR003010">
    <property type="entry name" value="C-N_Hydrolase"/>
</dbReference>
<reference evidence="3" key="1">
    <citation type="submission" date="2021-03" db="EMBL/GenBank/DDBJ databases">
        <title>Complete Genome of Pseudoalteromonas xiamenensis STKMTI.2, a new potential marine bacterium producing anti-Vibrio compounds.</title>
        <authorList>
            <person name="Handayani D.P."/>
            <person name="Isnansetyo A."/>
            <person name="Istiqomah I."/>
            <person name="Jumina J."/>
        </authorList>
    </citation>
    <scope>NUCLEOTIDE SEQUENCE</scope>
    <source>
        <strain evidence="3">STKMTI.2</strain>
    </source>
</reference>
<dbReference type="PANTHER" id="PTHR43674:SF2">
    <property type="entry name" value="BETA-UREIDOPROPIONASE"/>
    <property type="match status" value="1"/>
</dbReference>
<feature type="domain" description="CN hydrolase" evidence="2">
    <location>
        <begin position="5"/>
        <end position="240"/>
    </location>
</feature>
<evidence type="ECO:0000259" key="2">
    <source>
        <dbReference type="PROSITE" id="PS50263"/>
    </source>
</evidence>
<dbReference type="Proteomes" id="UP000664904">
    <property type="component" value="Chromosome"/>
</dbReference>
<dbReference type="RefSeq" id="WP_208842766.1">
    <property type="nucleotide sequence ID" value="NZ_CP072133.1"/>
</dbReference>
<sequence length="254" mass="27615">MKQAVTIGLAQLPVVRGNISENLSNHLNLIETAAKRGCDLLVFPELSLTGYELDLAESLALAVDSPHLNSLSEAATNNNINVLVGAPLWQDDRRKSTIGAVVCFSDGHREFYSKQYLHDGEEHYCSSGDQDYAFTLNGFNMAVAVCADFCASEHSARAKAQGADLYLVSALISEKGFSVDSELLSAIAERNKMPTLLCNHISKTGGWQANGHNSIWNAEGTMVFSSNNKDSGIVCCTITRNEPNSDFVLESYWS</sequence>
<dbReference type="GO" id="GO:0033388">
    <property type="term" value="P:putrescine biosynthetic process from arginine"/>
    <property type="evidence" value="ECO:0007669"/>
    <property type="project" value="TreeGrafter"/>
</dbReference>
<gene>
    <name evidence="3" type="ORF">J5O05_14995</name>
</gene>
<proteinExistence type="predicted"/>
<dbReference type="PANTHER" id="PTHR43674">
    <property type="entry name" value="NITRILASE C965.09-RELATED"/>
    <property type="match status" value="1"/>
</dbReference>